<evidence type="ECO:0000313" key="11">
    <source>
        <dbReference type="EMBL" id="GFQ73205.1"/>
    </source>
</evidence>
<dbReference type="SUPFAM" id="SSF55666">
    <property type="entry name" value="Ribonuclease PH domain 2-like"/>
    <property type="match status" value="1"/>
</dbReference>
<dbReference type="EMBL" id="BMAO01011384">
    <property type="protein sequence ID" value="GFQ73205.1"/>
    <property type="molecule type" value="Genomic_DNA"/>
</dbReference>
<comment type="similarity">
    <text evidence="3">Belongs to the RNase PH family.</text>
</comment>
<comment type="subcellular location">
    <subcellularLocation>
        <location evidence="1">Cytoplasm</location>
    </subcellularLocation>
    <subcellularLocation>
        <location evidence="2">Nucleus</location>
        <location evidence="2">Nucleolus</location>
    </subcellularLocation>
</comment>
<dbReference type="GO" id="GO:0005730">
    <property type="term" value="C:nucleolus"/>
    <property type="evidence" value="ECO:0007669"/>
    <property type="project" value="UniProtKB-SubCell"/>
</dbReference>
<keyword evidence="4" id="KW-0963">Cytoplasm</keyword>
<protein>
    <recommendedName>
        <fullName evidence="8">Putative exosome complex component RRP41</fullName>
    </recommendedName>
</protein>
<dbReference type="Gene3D" id="3.30.230.70">
    <property type="entry name" value="GHMP Kinase, N-terminal domain"/>
    <property type="match status" value="1"/>
</dbReference>
<dbReference type="FunFam" id="3.30.230.70:FF:000004">
    <property type="entry name" value="Exosome complex component Rrp41"/>
    <property type="match status" value="1"/>
</dbReference>
<dbReference type="InterPro" id="IPR027408">
    <property type="entry name" value="PNPase/RNase_PH_dom_sf"/>
</dbReference>
<proteinExistence type="inferred from homology"/>
<reference evidence="11" key="1">
    <citation type="submission" date="2020-07" db="EMBL/GenBank/DDBJ databases">
        <title>Multicomponent nature underlies the extraordinary mechanical properties of spider dragline silk.</title>
        <authorList>
            <person name="Kono N."/>
            <person name="Nakamura H."/>
            <person name="Mori M."/>
            <person name="Yoshida Y."/>
            <person name="Ohtoshi R."/>
            <person name="Malay A.D."/>
            <person name="Moran D.A.P."/>
            <person name="Tomita M."/>
            <person name="Numata K."/>
            <person name="Arakawa K."/>
        </authorList>
    </citation>
    <scope>NUCLEOTIDE SEQUENCE</scope>
</reference>
<dbReference type="PANTHER" id="PTHR11953">
    <property type="entry name" value="EXOSOME COMPLEX COMPONENT"/>
    <property type="match status" value="1"/>
</dbReference>
<gene>
    <name evidence="11" type="primary">EXOSC4</name>
    <name evidence="11" type="ORF">TNCT_113211</name>
</gene>
<dbReference type="AlphaFoldDB" id="A0A8X6KDY1"/>
<dbReference type="GO" id="GO:0071028">
    <property type="term" value="P:nuclear mRNA surveillance"/>
    <property type="evidence" value="ECO:0007669"/>
    <property type="project" value="TreeGrafter"/>
</dbReference>
<evidence type="ECO:0000256" key="5">
    <source>
        <dbReference type="ARBA" id="ARBA00022835"/>
    </source>
</evidence>
<dbReference type="CDD" id="cd11370">
    <property type="entry name" value="RNase_PH_RRP41"/>
    <property type="match status" value="1"/>
</dbReference>
<dbReference type="InterPro" id="IPR015847">
    <property type="entry name" value="ExoRNase_PH_dom2"/>
</dbReference>
<dbReference type="GO" id="GO:0034475">
    <property type="term" value="P:U4 snRNA 3'-end processing"/>
    <property type="evidence" value="ECO:0007669"/>
    <property type="project" value="TreeGrafter"/>
</dbReference>
<sequence>MANLELLSDQGIRMDGRRPNELRKIECKLGVSDGADGSAYFQQGNTTVLATVYGPHDVTGRKSKALSDRAFINCQYRTAPFSTTSRNKMSRNDRRSQEMSNILQASFEATVLTTTYPGSQIDMFFLVLHADGGNCSACINAGTLALINAGIPLKDYLCACSAGFVNETPLMDINHFEGFLGGTELNLAILRKSELIACDEMTERLHTDHINKIRKIAIQGCKDIYAVLDAAVRKHAAQIAI</sequence>
<comment type="subunit">
    <text evidence="7">Component of the RNA exosome complex.</text>
</comment>
<feature type="domain" description="Exoribonuclease phosphorolytic" evidence="9">
    <location>
        <begin position="21"/>
        <end position="152"/>
    </location>
</feature>
<comment type="caution">
    <text evidence="11">The sequence shown here is derived from an EMBL/GenBank/DDBJ whole genome shotgun (WGS) entry which is preliminary data.</text>
</comment>
<evidence type="ECO:0000256" key="8">
    <source>
        <dbReference type="ARBA" id="ARBA00073078"/>
    </source>
</evidence>
<dbReference type="GO" id="GO:0016075">
    <property type="term" value="P:rRNA catabolic process"/>
    <property type="evidence" value="ECO:0007669"/>
    <property type="project" value="TreeGrafter"/>
</dbReference>
<dbReference type="InterPro" id="IPR001247">
    <property type="entry name" value="ExoRNase_PH_dom1"/>
</dbReference>
<evidence type="ECO:0000256" key="7">
    <source>
        <dbReference type="ARBA" id="ARBA00062379"/>
    </source>
</evidence>
<evidence type="ECO:0000256" key="2">
    <source>
        <dbReference type="ARBA" id="ARBA00004604"/>
    </source>
</evidence>
<evidence type="ECO:0000256" key="1">
    <source>
        <dbReference type="ARBA" id="ARBA00004496"/>
    </source>
</evidence>
<keyword evidence="5" id="KW-0271">Exosome</keyword>
<dbReference type="PANTHER" id="PTHR11953:SF0">
    <property type="entry name" value="EXOSOME COMPLEX COMPONENT RRP41"/>
    <property type="match status" value="1"/>
</dbReference>
<dbReference type="SUPFAM" id="SSF54211">
    <property type="entry name" value="Ribosomal protein S5 domain 2-like"/>
    <property type="match status" value="1"/>
</dbReference>
<evidence type="ECO:0000313" key="12">
    <source>
        <dbReference type="Proteomes" id="UP000887116"/>
    </source>
</evidence>
<evidence type="ECO:0000259" key="9">
    <source>
        <dbReference type="Pfam" id="PF01138"/>
    </source>
</evidence>
<accession>A0A8X6KDY1</accession>
<feature type="domain" description="Exoribonuclease phosphorolytic" evidence="10">
    <location>
        <begin position="155"/>
        <end position="219"/>
    </location>
</feature>
<dbReference type="GO" id="GO:0071051">
    <property type="term" value="P:poly(A)-dependent snoRNA 3'-end processing"/>
    <property type="evidence" value="ECO:0007669"/>
    <property type="project" value="TreeGrafter"/>
</dbReference>
<dbReference type="Pfam" id="PF01138">
    <property type="entry name" value="RNase_PH"/>
    <property type="match status" value="1"/>
</dbReference>
<evidence type="ECO:0000259" key="10">
    <source>
        <dbReference type="Pfam" id="PF03725"/>
    </source>
</evidence>
<dbReference type="InterPro" id="IPR020568">
    <property type="entry name" value="Ribosomal_Su5_D2-typ_SF"/>
</dbReference>
<dbReference type="Proteomes" id="UP000887116">
    <property type="component" value="Unassembled WGS sequence"/>
</dbReference>
<evidence type="ECO:0000256" key="4">
    <source>
        <dbReference type="ARBA" id="ARBA00022490"/>
    </source>
</evidence>
<dbReference type="InterPro" id="IPR036345">
    <property type="entry name" value="ExoRNase_PH_dom2_sf"/>
</dbReference>
<name>A0A8X6KDY1_TRICU</name>
<dbReference type="GO" id="GO:0000176">
    <property type="term" value="C:nuclear exosome (RNase complex)"/>
    <property type="evidence" value="ECO:0007669"/>
    <property type="project" value="TreeGrafter"/>
</dbReference>
<dbReference type="GO" id="GO:0000177">
    <property type="term" value="C:cytoplasmic exosome (RNase complex)"/>
    <property type="evidence" value="ECO:0007669"/>
    <property type="project" value="TreeGrafter"/>
</dbReference>
<dbReference type="Pfam" id="PF03725">
    <property type="entry name" value="RNase_PH_C"/>
    <property type="match status" value="1"/>
</dbReference>
<dbReference type="InterPro" id="IPR050080">
    <property type="entry name" value="RNase_PH"/>
</dbReference>
<keyword evidence="12" id="KW-1185">Reference proteome</keyword>
<comment type="function">
    <text evidence="6">Non-catalytic component of the RNA exosome complex which has 3'-&gt;5' exoribonuclease activity and participates in a multitude of cellular RNA processing and degradation events.</text>
</comment>
<dbReference type="GO" id="GO:0003723">
    <property type="term" value="F:RNA binding"/>
    <property type="evidence" value="ECO:0007669"/>
    <property type="project" value="TreeGrafter"/>
</dbReference>
<evidence type="ECO:0000256" key="3">
    <source>
        <dbReference type="ARBA" id="ARBA00006678"/>
    </source>
</evidence>
<organism evidence="11 12">
    <name type="scientific">Trichonephila clavata</name>
    <name type="common">Joro spider</name>
    <name type="synonym">Nephila clavata</name>
    <dbReference type="NCBI Taxonomy" id="2740835"/>
    <lineage>
        <taxon>Eukaryota</taxon>
        <taxon>Metazoa</taxon>
        <taxon>Ecdysozoa</taxon>
        <taxon>Arthropoda</taxon>
        <taxon>Chelicerata</taxon>
        <taxon>Arachnida</taxon>
        <taxon>Araneae</taxon>
        <taxon>Araneomorphae</taxon>
        <taxon>Entelegynae</taxon>
        <taxon>Araneoidea</taxon>
        <taxon>Nephilidae</taxon>
        <taxon>Trichonephila</taxon>
    </lineage>
</organism>
<dbReference type="OrthoDB" id="27298at2759"/>
<evidence type="ECO:0000256" key="6">
    <source>
        <dbReference type="ARBA" id="ARBA00058393"/>
    </source>
</evidence>